<dbReference type="Proteomes" id="UP000186895">
    <property type="component" value="Unassembled WGS sequence"/>
</dbReference>
<dbReference type="Pfam" id="PF14336">
    <property type="entry name" value="GLUCM-like_C"/>
    <property type="match status" value="1"/>
</dbReference>
<dbReference type="eggNOG" id="ENOG502Z7HZ">
    <property type="taxonomic scope" value="Bacteria"/>
</dbReference>
<sequence length="290" mass="31410">MNQPLTQNSVRDAVALSHQIESLLVQRNLRGMAHVRDCMLPGYCLRAALMLQQASDTVLIGTGFPVAGTFETDGPVGAISLYQALDATGRNPVLVCGDPLASVLEKDYRVERLPLNERDAKVRLQQADDILAKHQPSLVISIERPGQSDDTDYYNMRGESIGQHTASFDEIMHQAGCPTIAIGDGGNEIGMGNVRPALKSLDIKAAVTRCNELVVADVSNWGGHALVALMGWLNGQDLLAEFDNTAVLTYLSERGSVDGVTRRNELTEDSLPASDGQELLLALRRLTEFA</sequence>
<protein>
    <recommendedName>
        <fullName evidence="1">D-glutamate cyclase-like C-terminal domain-containing protein</fullName>
    </recommendedName>
</protein>
<dbReference type="PANTHER" id="PTHR32022">
    <property type="entry name" value="D-GLUTAMATE CYCLASE, MITOCHONDRIAL"/>
    <property type="match status" value="1"/>
</dbReference>
<keyword evidence="3" id="KW-1185">Reference proteome</keyword>
<organism evidence="2 3">
    <name type="scientific">Marinobacterium stanieri</name>
    <dbReference type="NCBI Taxonomy" id="49186"/>
    <lineage>
        <taxon>Bacteria</taxon>
        <taxon>Pseudomonadati</taxon>
        <taxon>Pseudomonadota</taxon>
        <taxon>Gammaproteobacteria</taxon>
        <taxon>Oceanospirillales</taxon>
        <taxon>Oceanospirillaceae</taxon>
        <taxon>Marinobacterium</taxon>
    </lineage>
</organism>
<dbReference type="Gene3D" id="3.90.1640.20">
    <property type="entry name" value="TON_0340"/>
    <property type="match status" value="1"/>
</dbReference>
<feature type="domain" description="D-glutamate cyclase-like C-terminal" evidence="1">
    <location>
        <begin position="21"/>
        <end position="283"/>
    </location>
</feature>
<reference evidence="2 3" key="1">
    <citation type="submission" date="2017-01" db="EMBL/GenBank/DDBJ databases">
        <authorList>
            <person name="Mah S.A."/>
            <person name="Swanson W.J."/>
            <person name="Moy G.W."/>
            <person name="Vacquier V.D."/>
        </authorList>
    </citation>
    <scope>NUCLEOTIDE SEQUENCE [LARGE SCALE GENOMIC DNA]</scope>
    <source>
        <strain evidence="2 3">DSM 7027</strain>
    </source>
</reference>
<dbReference type="STRING" id="49186.SAMN05421647_101229"/>
<evidence type="ECO:0000313" key="3">
    <source>
        <dbReference type="Proteomes" id="UP000186895"/>
    </source>
</evidence>
<evidence type="ECO:0000259" key="1">
    <source>
        <dbReference type="Pfam" id="PF14336"/>
    </source>
</evidence>
<dbReference type="PANTHER" id="PTHR32022:SF10">
    <property type="entry name" value="D-GLUTAMATE CYCLASE, MITOCHONDRIAL"/>
    <property type="match status" value="1"/>
</dbReference>
<name>A0A1N6NCY5_9GAMM</name>
<dbReference type="RefSeq" id="WP_076460171.1">
    <property type="nucleotide sequence ID" value="NZ_FTMN01000001.1"/>
</dbReference>
<gene>
    <name evidence="2" type="ORF">SAMN05421647_101229</name>
</gene>
<dbReference type="InterPro" id="IPR025504">
    <property type="entry name" value="GLUCM_C"/>
</dbReference>
<evidence type="ECO:0000313" key="2">
    <source>
        <dbReference type="EMBL" id="SIP89959.1"/>
    </source>
</evidence>
<accession>A0A1N6NCY5</accession>
<dbReference type="AlphaFoldDB" id="A0A1N6NCY5"/>
<dbReference type="EMBL" id="FTMN01000001">
    <property type="protein sequence ID" value="SIP89959.1"/>
    <property type="molecule type" value="Genomic_DNA"/>
</dbReference>
<proteinExistence type="predicted"/>